<dbReference type="AlphaFoldDB" id="A0A562YHA1"/>
<accession>A0A562YHA1</accession>
<dbReference type="InterPro" id="IPR028098">
    <property type="entry name" value="Glyco_trans_4-like_N"/>
</dbReference>
<sequence length="357" mass="41006">MKRLKVVHISEAFAGGVYLYIKEICRFTEENYDVQNFVIFSGKRQGTDFNKFPEDFSKSTTLIKVDMEREISLLKDFNVVLKVSKIVKEILPDVIHSHSSKGGAIGRIVAKKYGRAKSFYTPNGYSFLRKDISKFKQSIFKFSELFLSYFMGATTIACGDTEYDYAKRMGKATLIRNAVNVEEVSKHQSKKKSDRMVIGTIGRLSPQKNPFLFNAIAEKYKEVDFVWVGDGKLKSRLISENIKITGWLNREQTLTELGRFDIYIQTSLWEGLPFTIIEAMALRKPIVATNIVGNKDAVSNWKNGFLCDSQEDFINSIKQLIENESQRKKMANHSLILVNELFNQNKNLKKLFKVYKD</sequence>
<protein>
    <submittedName>
        <fullName evidence="3">Glycosyltransferase family 4 protein</fullName>
    </submittedName>
</protein>
<proteinExistence type="predicted"/>
<dbReference type="InterPro" id="IPR001296">
    <property type="entry name" value="Glyco_trans_1"/>
</dbReference>
<organism evidence="3 4">
    <name type="scientific">Seonamhaeicola sediminis</name>
    <dbReference type="NCBI Taxonomy" id="2528206"/>
    <lineage>
        <taxon>Bacteria</taxon>
        <taxon>Pseudomonadati</taxon>
        <taxon>Bacteroidota</taxon>
        <taxon>Flavobacteriia</taxon>
        <taxon>Flavobacteriales</taxon>
        <taxon>Flavobacteriaceae</taxon>
    </lineage>
</organism>
<dbReference type="Gene3D" id="3.40.50.2000">
    <property type="entry name" value="Glycogen Phosphorylase B"/>
    <property type="match status" value="2"/>
</dbReference>
<feature type="domain" description="Glycosyltransferase subfamily 4-like N-terminal" evidence="2">
    <location>
        <begin position="53"/>
        <end position="142"/>
    </location>
</feature>
<dbReference type="RefSeq" id="WP_133354857.1">
    <property type="nucleotide sequence ID" value="NZ_SMZJ02000001.1"/>
</dbReference>
<reference evidence="3 4" key="2">
    <citation type="submission" date="2019-07" db="EMBL/GenBank/DDBJ databases">
        <title>Seonamhaeicola sp. W255 draft genome.</title>
        <authorList>
            <person name="Zhang X.-Y."/>
            <person name="Zhang R."/>
            <person name="Zhong Y.-L."/>
            <person name="Du Z.-J."/>
        </authorList>
    </citation>
    <scope>NUCLEOTIDE SEQUENCE [LARGE SCALE GENOMIC DNA]</scope>
    <source>
        <strain evidence="3 4">W255</strain>
    </source>
</reference>
<dbReference type="Pfam" id="PF00534">
    <property type="entry name" value="Glycos_transf_1"/>
    <property type="match status" value="1"/>
</dbReference>
<name>A0A562YHA1_9FLAO</name>
<gene>
    <name evidence="3" type="ORF">E1J38_000805</name>
</gene>
<evidence type="ECO:0000259" key="2">
    <source>
        <dbReference type="Pfam" id="PF13477"/>
    </source>
</evidence>
<keyword evidence="3" id="KW-0808">Transferase</keyword>
<dbReference type="GO" id="GO:0016757">
    <property type="term" value="F:glycosyltransferase activity"/>
    <property type="evidence" value="ECO:0007669"/>
    <property type="project" value="InterPro"/>
</dbReference>
<evidence type="ECO:0000259" key="1">
    <source>
        <dbReference type="Pfam" id="PF00534"/>
    </source>
</evidence>
<dbReference type="PANTHER" id="PTHR45947">
    <property type="entry name" value="SULFOQUINOVOSYL TRANSFERASE SQD2"/>
    <property type="match status" value="1"/>
</dbReference>
<reference evidence="3 4" key="1">
    <citation type="submission" date="2019-03" db="EMBL/GenBank/DDBJ databases">
        <authorList>
            <person name="Zhong Y.L."/>
        </authorList>
    </citation>
    <scope>NUCLEOTIDE SEQUENCE [LARGE SCALE GENOMIC DNA]</scope>
    <source>
        <strain evidence="3 4">W255</strain>
    </source>
</reference>
<evidence type="ECO:0000313" key="4">
    <source>
        <dbReference type="Proteomes" id="UP000295814"/>
    </source>
</evidence>
<dbReference type="EMBL" id="SMZJ02000001">
    <property type="protein sequence ID" value="TWO34422.1"/>
    <property type="molecule type" value="Genomic_DNA"/>
</dbReference>
<evidence type="ECO:0000313" key="3">
    <source>
        <dbReference type="EMBL" id="TWO34422.1"/>
    </source>
</evidence>
<dbReference type="Pfam" id="PF13477">
    <property type="entry name" value="Glyco_trans_4_2"/>
    <property type="match status" value="1"/>
</dbReference>
<dbReference type="OrthoDB" id="9806653at2"/>
<dbReference type="InterPro" id="IPR050194">
    <property type="entry name" value="Glycosyltransferase_grp1"/>
</dbReference>
<dbReference type="SUPFAM" id="SSF53756">
    <property type="entry name" value="UDP-Glycosyltransferase/glycogen phosphorylase"/>
    <property type="match status" value="1"/>
</dbReference>
<comment type="caution">
    <text evidence="3">The sequence shown here is derived from an EMBL/GenBank/DDBJ whole genome shotgun (WGS) entry which is preliminary data.</text>
</comment>
<dbReference type="Proteomes" id="UP000295814">
    <property type="component" value="Unassembled WGS sequence"/>
</dbReference>
<dbReference type="PANTHER" id="PTHR45947:SF3">
    <property type="entry name" value="SULFOQUINOVOSYL TRANSFERASE SQD2"/>
    <property type="match status" value="1"/>
</dbReference>
<feature type="domain" description="Glycosyl transferase family 1" evidence="1">
    <location>
        <begin position="184"/>
        <end position="332"/>
    </location>
</feature>
<keyword evidence="4" id="KW-1185">Reference proteome</keyword>